<protein>
    <submittedName>
        <fullName evidence="1">Uncharacterized protein</fullName>
    </submittedName>
</protein>
<dbReference type="Proteomes" id="UP000821865">
    <property type="component" value="Chromosome 5"/>
</dbReference>
<dbReference type="EMBL" id="CM023474">
    <property type="protein sequence ID" value="KAH7949438.1"/>
    <property type="molecule type" value="Genomic_DNA"/>
</dbReference>
<proteinExistence type="predicted"/>
<gene>
    <name evidence="1" type="ORF">HPB49_009860</name>
</gene>
<comment type="caution">
    <text evidence="1">The sequence shown here is derived from an EMBL/GenBank/DDBJ whole genome shotgun (WGS) entry which is preliminary data.</text>
</comment>
<name>A0ACB8CQV2_DERSI</name>
<reference evidence="1" key="1">
    <citation type="submission" date="2020-05" db="EMBL/GenBank/DDBJ databases">
        <title>Large-scale comparative analyses of tick genomes elucidate their genetic diversity and vector capacities.</title>
        <authorList>
            <person name="Jia N."/>
            <person name="Wang J."/>
            <person name="Shi W."/>
            <person name="Du L."/>
            <person name="Sun Y."/>
            <person name="Zhan W."/>
            <person name="Jiang J."/>
            <person name="Wang Q."/>
            <person name="Zhang B."/>
            <person name="Ji P."/>
            <person name="Sakyi L.B."/>
            <person name="Cui X."/>
            <person name="Yuan T."/>
            <person name="Jiang B."/>
            <person name="Yang W."/>
            <person name="Lam T.T.-Y."/>
            <person name="Chang Q."/>
            <person name="Ding S."/>
            <person name="Wang X."/>
            <person name="Zhu J."/>
            <person name="Ruan X."/>
            <person name="Zhao L."/>
            <person name="Wei J."/>
            <person name="Que T."/>
            <person name="Du C."/>
            <person name="Cheng J."/>
            <person name="Dai P."/>
            <person name="Han X."/>
            <person name="Huang E."/>
            <person name="Gao Y."/>
            <person name="Liu J."/>
            <person name="Shao H."/>
            <person name="Ye R."/>
            <person name="Li L."/>
            <person name="Wei W."/>
            <person name="Wang X."/>
            <person name="Wang C."/>
            <person name="Yang T."/>
            <person name="Huo Q."/>
            <person name="Li W."/>
            <person name="Guo W."/>
            <person name="Chen H."/>
            <person name="Zhou L."/>
            <person name="Ni X."/>
            <person name="Tian J."/>
            <person name="Zhou Y."/>
            <person name="Sheng Y."/>
            <person name="Liu T."/>
            <person name="Pan Y."/>
            <person name="Xia L."/>
            <person name="Li J."/>
            <person name="Zhao F."/>
            <person name="Cao W."/>
        </authorList>
    </citation>
    <scope>NUCLEOTIDE SEQUENCE</scope>
    <source>
        <strain evidence="1">Dsil-2018</strain>
    </source>
</reference>
<evidence type="ECO:0000313" key="2">
    <source>
        <dbReference type="Proteomes" id="UP000821865"/>
    </source>
</evidence>
<accession>A0ACB8CQV2</accession>
<organism evidence="1 2">
    <name type="scientific">Dermacentor silvarum</name>
    <name type="common">Tick</name>
    <dbReference type="NCBI Taxonomy" id="543639"/>
    <lineage>
        <taxon>Eukaryota</taxon>
        <taxon>Metazoa</taxon>
        <taxon>Ecdysozoa</taxon>
        <taxon>Arthropoda</taxon>
        <taxon>Chelicerata</taxon>
        <taxon>Arachnida</taxon>
        <taxon>Acari</taxon>
        <taxon>Parasitiformes</taxon>
        <taxon>Ixodida</taxon>
        <taxon>Ixodoidea</taxon>
        <taxon>Ixodidae</taxon>
        <taxon>Rhipicephalinae</taxon>
        <taxon>Dermacentor</taxon>
    </lineage>
</organism>
<keyword evidence="2" id="KW-1185">Reference proteome</keyword>
<sequence>MANSLSDADMLMTKGANSLEVDVRFTSNGTASRVYHGFPCDCLRKCDGETPFTEYLDYIRGVSSVDGAKYKDKLLFLFLDLKTSDISENQKYDAGIDIATKLLRHLWVNVSDTSALNVLLYVSSTDDSELFRGALDTLSNLEEAEHWIELVGFDFGTYRHPEDISEAFAQLDISGHRWQGGGITNCLVDFLGNFQLPEIVANRDGNGYVDKAYAWTVDDNPTITRFIKLGIDGMITNRPDNVLKVINNSDIAPLVRPAGPEDSPWNRIPAE</sequence>
<evidence type="ECO:0000313" key="1">
    <source>
        <dbReference type="EMBL" id="KAH7949438.1"/>
    </source>
</evidence>